<feature type="region of interest" description="Disordered" evidence="1">
    <location>
        <begin position="41"/>
        <end position="63"/>
    </location>
</feature>
<name>A0AAN5D1Q3_9BILA</name>
<evidence type="ECO:0000313" key="3">
    <source>
        <dbReference type="Proteomes" id="UP001328107"/>
    </source>
</evidence>
<keyword evidence="3" id="KW-1185">Reference proteome</keyword>
<evidence type="ECO:0000313" key="2">
    <source>
        <dbReference type="EMBL" id="GMR54097.1"/>
    </source>
</evidence>
<protein>
    <submittedName>
        <fullName evidence="2">Uncharacterized protein</fullName>
    </submittedName>
</protein>
<dbReference type="EMBL" id="BTRK01000005">
    <property type="protein sequence ID" value="GMR54097.1"/>
    <property type="molecule type" value="Genomic_DNA"/>
</dbReference>
<gene>
    <name evidence="2" type="ORF">PMAYCL1PPCAC_24292</name>
</gene>
<dbReference type="AlphaFoldDB" id="A0AAN5D1Q3"/>
<feature type="non-terminal residue" evidence="2">
    <location>
        <position position="145"/>
    </location>
</feature>
<dbReference type="Proteomes" id="UP001328107">
    <property type="component" value="Unassembled WGS sequence"/>
</dbReference>
<sequence>MFGRSDNNAESTRVHGYLDNISHGEMRGGIEIGREVLGSDNTETDVSECTREPSSDGEISTSEDSNHLLHFERLITELEEIHKTRLVNLPMILVGGDDNSNFVRTERHPFPRSHHVFLNLSHMLSNCIVRDVRSSTGGFDQSAHS</sequence>
<comment type="caution">
    <text evidence="2">The sequence shown here is derived from an EMBL/GenBank/DDBJ whole genome shotgun (WGS) entry which is preliminary data.</text>
</comment>
<evidence type="ECO:0000256" key="1">
    <source>
        <dbReference type="SAM" id="MobiDB-lite"/>
    </source>
</evidence>
<organism evidence="2 3">
    <name type="scientific">Pristionchus mayeri</name>
    <dbReference type="NCBI Taxonomy" id="1317129"/>
    <lineage>
        <taxon>Eukaryota</taxon>
        <taxon>Metazoa</taxon>
        <taxon>Ecdysozoa</taxon>
        <taxon>Nematoda</taxon>
        <taxon>Chromadorea</taxon>
        <taxon>Rhabditida</taxon>
        <taxon>Rhabditina</taxon>
        <taxon>Diplogasteromorpha</taxon>
        <taxon>Diplogasteroidea</taxon>
        <taxon>Neodiplogasteridae</taxon>
        <taxon>Pristionchus</taxon>
    </lineage>
</organism>
<accession>A0AAN5D1Q3</accession>
<reference evidence="3" key="1">
    <citation type="submission" date="2022-10" db="EMBL/GenBank/DDBJ databases">
        <title>Genome assembly of Pristionchus species.</title>
        <authorList>
            <person name="Yoshida K."/>
            <person name="Sommer R.J."/>
        </authorList>
    </citation>
    <scope>NUCLEOTIDE SEQUENCE [LARGE SCALE GENOMIC DNA]</scope>
    <source>
        <strain evidence="3">RS5460</strain>
    </source>
</reference>
<proteinExistence type="predicted"/>